<evidence type="ECO:0000313" key="2">
    <source>
        <dbReference type="Proteomes" id="UP001056120"/>
    </source>
</evidence>
<reference evidence="1 2" key="2">
    <citation type="journal article" date="2022" name="Mol. Ecol. Resour.">
        <title>The genomes of chicory, endive, great burdock and yacon provide insights into Asteraceae paleo-polyploidization history and plant inulin production.</title>
        <authorList>
            <person name="Fan W."/>
            <person name="Wang S."/>
            <person name="Wang H."/>
            <person name="Wang A."/>
            <person name="Jiang F."/>
            <person name="Liu H."/>
            <person name="Zhao H."/>
            <person name="Xu D."/>
            <person name="Zhang Y."/>
        </authorList>
    </citation>
    <scope>NUCLEOTIDE SEQUENCE [LARGE SCALE GENOMIC DNA]</scope>
    <source>
        <strain evidence="2">cv. Yunnan</strain>
        <tissue evidence="1">Leaves</tissue>
    </source>
</reference>
<keyword evidence="2" id="KW-1185">Reference proteome</keyword>
<protein>
    <submittedName>
        <fullName evidence="1">Uncharacterized protein</fullName>
    </submittedName>
</protein>
<dbReference type="Proteomes" id="UP001056120">
    <property type="component" value="Linkage Group LG05"/>
</dbReference>
<reference evidence="2" key="1">
    <citation type="journal article" date="2022" name="Mol. Ecol. Resour.">
        <title>The genomes of chicory, endive, great burdock and yacon provide insights into Asteraceae palaeo-polyploidization history and plant inulin production.</title>
        <authorList>
            <person name="Fan W."/>
            <person name="Wang S."/>
            <person name="Wang H."/>
            <person name="Wang A."/>
            <person name="Jiang F."/>
            <person name="Liu H."/>
            <person name="Zhao H."/>
            <person name="Xu D."/>
            <person name="Zhang Y."/>
        </authorList>
    </citation>
    <scope>NUCLEOTIDE SEQUENCE [LARGE SCALE GENOMIC DNA]</scope>
    <source>
        <strain evidence="2">cv. Yunnan</strain>
    </source>
</reference>
<evidence type="ECO:0000313" key="1">
    <source>
        <dbReference type="EMBL" id="KAI3815575.1"/>
    </source>
</evidence>
<comment type="caution">
    <text evidence="1">The sequence shown here is derived from an EMBL/GenBank/DDBJ whole genome shotgun (WGS) entry which is preliminary data.</text>
</comment>
<name>A0ACB9J735_9ASTR</name>
<gene>
    <name evidence="1" type="ORF">L1987_15247</name>
</gene>
<proteinExistence type="predicted"/>
<organism evidence="1 2">
    <name type="scientific">Smallanthus sonchifolius</name>
    <dbReference type="NCBI Taxonomy" id="185202"/>
    <lineage>
        <taxon>Eukaryota</taxon>
        <taxon>Viridiplantae</taxon>
        <taxon>Streptophyta</taxon>
        <taxon>Embryophyta</taxon>
        <taxon>Tracheophyta</taxon>
        <taxon>Spermatophyta</taxon>
        <taxon>Magnoliopsida</taxon>
        <taxon>eudicotyledons</taxon>
        <taxon>Gunneridae</taxon>
        <taxon>Pentapetalae</taxon>
        <taxon>asterids</taxon>
        <taxon>campanulids</taxon>
        <taxon>Asterales</taxon>
        <taxon>Asteraceae</taxon>
        <taxon>Asteroideae</taxon>
        <taxon>Heliantheae alliance</taxon>
        <taxon>Millerieae</taxon>
        <taxon>Smallanthus</taxon>
    </lineage>
</organism>
<accession>A0ACB9J735</accession>
<sequence length="213" mass="24132">MPQEDEVTSYVSCTSGTTNSVSESDNESVGKGSDSVIVGEEEVPEVINVPKNANIPRENCILVEPDENVVVKQKAQVVKPQFPKESEDPFFKKQFVKQSQHPNVKGKSNQFQENKYPHQHVRFQSRGSYQHVPIVRKFVERRKCFHFDEQGYIYDHCPYKAEGKRFVDPSLAKPFNEVSGNSQGHGSDSLSIKKFAEKNVVSQEVSRVKENVS</sequence>
<dbReference type="EMBL" id="CM042022">
    <property type="protein sequence ID" value="KAI3815575.1"/>
    <property type="molecule type" value="Genomic_DNA"/>
</dbReference>